<reference evidence="6 7" key="1">
    <citation type="journal article" date="2015" name="Microbiome">
        <title>Genomic resolution of linkages in carbon, nitrogen, and sulfur cycling among widespread estuary sediment bacteria.</title>
        <authorList>
            <person name="Baker B.J."/>
            <person name="Lazar C.S."/>
            <person name="Teske A.P."/>
            <person name="Dick G.J."/>
        </authorList>
    </citation>
    <scope>NUCLEOTIDE SEQUENCE [LARGE SCALE GENOMIC DNA]</scope>
    <source>
        <strain evidence="6">SM1_40</strain>
    </source>
</reference>
<keyword evidence="2" id="KW-0812">Transmembrane</keyword>
<protein>
    <recommendedName>
        <fullName evidence="8">DUF11 domain-containing protein</fullName>
    </recommendedName>
</protein>
<evidence type="ECO:0000313" key="6">
    <source>
        <dbReference type="EMBL" id="KPL10778.1"/>
    </source>
</evidence>
<accession>A0A0S8JM89</accession>
<dbReference type="InterPro" id="IPR045232">
    <property type="entry name" value="FAM234"/>
</dbReference>
<dbReference type="InterPro" id="IPR013517">
    <property type="entry name" value="FG-GAP"/>
</dbReference>
<keyword evidence="4" id="KW-1133">Transmembrane helix</keyword>
<organism evidence="6 7">
    <name type="scientific">candidate division TA06 bacterium SM1_40</name>
    <dbReference type="NCBI Taxonomy" id="1703773"/>
    <lineage>
        <taxon>Bacteria</taxon>
        <taxon>Bacteria division TA06</taxon>
    </lineage>
</organism>
<sequence>MRVRSKPGGAARRFASAGVTLLVVALNASGVGATTGGRVSLERPELTLAQGDVLAGAKEGDVDSDGRPEHIVSIEEDRVIAVRGDGTIVEIPGSPSGPSASRPATRSREGLVLPYQPGWPIVAGGVFYSSPVFVDIAGDEAPEILCGCSDDSLYAWFEDGSPVPGWPVAAGGEIKSSPAVGDIDGDGELEIVVGSWDQKVYAWNADGTTAPGFWPRPVNGVVKSSPAIGDVDQDGELEVVVASFWGYSTGSLYVLEGDGSDTPDWPKHLGEPMESSPALADIDNDGKLEIVIGTESNHVYAFNGENATPVSGSWPVTTSGGVRAAPSIGDIDNDGHLEIVVGDSWWGGHTWAFEADGSVMDGWPIDVDNNVIASPALADFDCDGDLEIVQPTSIYFGSPVPCKIYVFHHDASVAENWPVFITGDYERTESSPAVANIDLDPEVEIVVGSGNGSGLWNDLYAFNYDGSPLPRFPLQGEDIYSSPAVGDIDRDGVLELAVGSWHDRKMHCWELGPGTFDPLGLPWPAFQHDAQHTSFKEYEGFADASVVVTADTDTVAAGEVFGYTVSIINNTDGEWTGMGLVMLALPGCVPYQGNPIVGPVAIALSPNQVLTAQFEEAVPMTAPPGSYVLTAAVGRPPDRLVSSGTIAIEVIAAQGGRVSPGVFPGRGERNR</sequence>
<dbReference type="PANTHER" id="PTHR21419:SF23">
    <property type="entry name" value="PROTEIN DEFECTIVE IN EXINE FORMATION 1"/>
    <property type="match status" value="1"/>
</dbReference>
<comment type="subcellular location">
    <subcellularLocation>
        <location evidence="1">Membrane</location>
        <topology evidence="1">Single-pass membrane protein</topology>
    </subcellularLocation>
</comment>
<dbReference type="Proteomes" id="UP000051035">
    <property type="component" value="Unassembled WGS sequence"/>
</dbReference>
<dbReference type="Pfam" id="PF13517">
    <property type="entry name" value="FG-GAP_3"/>
    <property type="match status" value="2"/>
</dbReference>
<evidence type="ECO:0008006" key="8">
    <source>
        <dbReference type="Google" id="ProtNLM"/>
    </source>
</evidence>
<dbReference type="InterPro" id="IPR028994">
    <property type="entry name" value="Integrin_alpha_N"/>
</dbReference>
<evidence type="ECO:0000256" key="5">
    <source>
        <dbReference type="ARBA" id="ARBA00023136"/>
    </source>
</evidence>
<evidence type="ECO:0000256" key="4">
    <source>
        <dbReference type="ARBA" id="ARBA00022989"/>
    </source>
</evidence>
<name>A0A0S8JM89_UNCT6</name>
<evidence type="ECO:0000256" key="3">
    <source>
        <dbReference type="ARBA" id="ARBA00022729"/>
    </source>
</evidence>
<keyword evidence="3" id="KW-0732">Signal</keyword>
<dbReference type="SUPFAM" id="SSF69318">
    <property type="entry name" value="Integrin alpha N-terminal domain"/>
    <property type="match status" value="1"/>
</dbReference>
<comment type="caution">
    <text evidence="6">The sequence shown here is derived from an EMBL/GenBank/DDBJ whole genome shotgun (WGS) entry which is preliminary data.</text>
</comment>
<evidence type="ECO:0000313" key="7">
    <source>
        <dbReference type="Proteomes" id="UP000051035"/>
    </source>
</evidence>
<dbReference type="PATRIC" id="fig|1703773.3.peg.2456"/>
<evidence type="ECO:0000256" key="1">
    <source>
        <dbReference type="ARBA" id="ARBA00004167"/>
    </source>
</evidence>
<dbReference type="AlphaFoldDB" id="A0A0S8JM89"/>
<dbReference type="Gene3D" id="2.130.10.130">
    <property type="entry name" value="Integrin alpha, N-terminal"/>
    <property type="match status" value="2"/>
</dbReference>
<evidence type="ECO:0000256" key="2">
    <source>
        <dbReference type="ARBA" id="ARBA00022692"/>
    </source>
</evidence>
<dbReference type="PANTHER" id="PTHR21419">
    <property type="match status" value="1"/>
</dbReference>
<proteinExistence type="predicted"/>
<dbReference type="EMBL" id="LJVA01000012">
    <property type="protein sequence ID" value="KPL10778.1"/>
    <property type="molecule type" value="Genomic_DNA"/>
</dbReference>
<dbReference type="GO" id="GO:0016020">
    <property type="term" value="C:membrane"/>
    <property type="evidence" value="ECO:0007669"/>
    <property type="project" value="UniProtKB-SubCell"/>
</dbReference>
<keyword evidence="5" id="KW-0472">Membrane</keyword>
<gene>
    <name evidence="6" type="ORF">AMJ71_01905</name>
</gene>